<evidence type="ECO:0008006" key="4">
    <source>
        <dbReference type="Google" id="ProtNLM"/>
    </source>
</evidence>
<proteinExistence type="predicted"/>
<evidence type="ECO:0000256" key="1">
    <source>
        <dbReference type="SAM" id="Phobius"/>
    </source>
</evidence>
<dbReference type="Proteomes" id="UP000592294">
    <property type="component" value="Unassembled WGS sequence"/>
</dbReference>
<keyword evidence="1" id="KW-1133">Transmembrane helix</keyword>
<comment type="caution">
    <text evidence="2">The sequence shown here is derived from an EMBL/GenBank/DDBJ whole genome shotgun (WGS) entry which is preliminary data.</text>
</comment>
<feature type="transmembrane region" description="Helical" evidence="1">
    <location>
        <begin position="247"/>
        <end position="268"/>
    </location>
</feature>
<evidence type="ECO:0000313" key="2">
    <source>
        <dbReference type="EMBL" id="NVZ07942.1"/>
    </source>
</evidence>
<sequence length="360" mass="39625">MAEQAPKPGDKQRYILGLILAVAALMPAVVWLALLAAERDRLGGGWGSPVEMAATLLVVLLVVALGVAAFKLSRVLEYIDPEQIDFPALSESFSDSGGRLAAYLERPPPRPFEAACLAPIWNGLFPPAARVAIALMLPLMLIMLALLSYMVLGAAEADRIIDQGPVNTTLATVTSVEEKRDRNNGRYFETRYRFKAVAGTTDLQSMSFADHTELRPGDLATVEYMARDPSLNRLVGMRTTPIDPNAILLPVGAVTLVFLPSFGVYVWWRRRFARVLLTEGVLVDAAIESLRRGGRGAVFCKVEYRLQGLVERKRLAVPADPSLYATLHNRRQRHQTIKVLAHPERFGSVYLIEPILAAAR</sequence>
<reference evidence="2 3" key="1">
    <citation type="submission" date="2020-06" db="EMBL/GenBank/DDBJ databases">
        <title>Whole-genome sequence of Allochromatium humboldtianum DSM 21881, type strain.</title>
        <authorList>
            <person name="Kyndt J.A."/>
            <person name="Meyer T.E."/>
        </authorList>
    </citation>
    <scope>NUCLEOTIDE SEQUENCE [LARGE SCALE GENOMIC DNA]</scope>
    <source>
        <strain evidence="2 3">DSM 21881</strain>
    </source>
</reference>
<evidence type="ECO:0000313" key="3">
    <source>
        <dbReference type="Proteomes" id="UP000592294"/>
    </source>
</evidence>
<protein>
    <recommendedName>
        <fullName evidence="4">DUF3592 domain-containing protein</fullName>
    </recommendedName>
</protein>
<accession>A0A850R9J0</accession>
<keyword evidence="1" id="KW-0812">Transmembrane</keyword>
<dbReference type="EMBL" id="JABZEO010000001">
    <property type="protein sequence ID" value="NVZ07942.1"/>
    <property type="molecule type" value="Genomic_DNA"/>
</dbReference>
<feature type="transmembrane region" description="Helical" evidence="1">
    <location>
        <begin position="52"/>
        <end position="70"/>
    </location>
</feature>
<name>A0A850R9J0_9GAMM</name>
<gene>
    <name evidence="2" type="ORF">HW932_01530</name>
</gene>
<keyword evidence="3" id="KW-1185">Reference proteome</keyword>
<dbReference type="RefSeq" id="WP_176974736.1">
    <property type="nucleotide sequence ID" value="NZ_JABZEO010000001.1"/>
</dbReference>
<keyword evidence="1" id="KW-0472">Membrane</keyword>
<organism evidence="2 3">
    <name type="scientific">Allochromatium humboldtianum</name>
    <dbReference type="NCBI Taxonomy" id="504901"/>
    <lineage>
        <taxon>Bacteria</taxon>
        <taxon>Pseudomonadati</taxon>
        <taxon>Pseudomonadota</taxon>
        <taxon>Gammaproteobacteria</taxon>
        <taxon>Chromatiales</taxon>
        <taxon>Chromatiaceae</taxon>
        <taxon>Allochromatium</taxon>
    </lineage>
</organism>
<feature type="transmembrane region" description="Helical" evidence="1">
    <location>
        <begin position="14"/>
        <end position="37"/>
    </location>
</feature>
<dbReference type="AlphaFoldDB" id="A0A850R9J0"/>
<feature type="transmembrane region" description="Helical" evidence="1">
    <location>
        <begin position="131"/>
        <end position="152"/>
    </location>
</feature>